<comment type="caution">
    <text evidence="3">The sequence shown here is derived from an EMBL/GenBank/DDBJ whole genome shotgun (WGS) entry which is preliminary data.</text>
</comment>
<evidence type="ECO:0000256" key="2">
    <source>
        <dbReference type="SAM" id="Phobius"/>
    </source>
</evidence>
<evidence type="ECO:0000313" key="4">
    <source>
        <dbReference type="Proteomes" id="UP001196413"/>
    </source>
</evidence>
<gene>
    <name evidence="3" type="ORF">KIN20_019172</name>
</gene>
<organism evidence="3 4">
    <name type="scientific">Parelaphostrongylus tenuis</name>
    <name type="common">Meningeal worm</name>
    <dbReference type="NCBI Taxonomy" id="148309"/>
    <lineage>
        <taxon>Eukaryota</taxon>
        <taxon>Metazoa</taxon>
        <taxon>Ecdysozoa</taxon>
        <taxon>Nematoda</taxon>
        <taxon>Chromadorea</taxon>
        <taxon>Rhabditida</taxon>
        <taxon>Rhabditina</taxon>
        <taxon>Rhabditomorpha</taxon>
        <taxon>Strongyloidea</taxon>
        <taxon>Metastrongylidae</taxon>
        <taxon>Parelaphostrongylus</taxon>
    </lineage>
</organism>
<keyword evidence="2" id="KW-0812">Transmembrane</keyword>
<proteinExistence type="predicted"/>
<evidence type="ECO:0000313" key="3">
    <source>
        <dbReference type="EMBL" id="KAJ1360244.1"/>
    </source>
</evidence>
<reference evidence="3" key="1">
    <citation type="submission" date="2021-06" db="EMBL/GenBank/DDBJ databases">
        <title>Parelaphostrongylus tenuis whole genome reference sequence.</title>
        <authorList>
            <person name="Garwood T.J."/>
            <person name="Larsen P.A."/>
            <person name="Fountain-Jones N.M."/>
            <person name="Garbe J.R."/>
            <person name="Macchietto M.G."/>
            <person name="Kania S.A."/>
            <person name="Gerhold R.W."/>
            <person name="Richards J.E."/>
            <person name="Wolf T.M."/>
        </authorList>
    </citation>
    <scope>NUCLEOTIDE SEQUENCE</scope>
    <source>
        <strain evidence="3">MNPRO001-30</strain>
        <tissue evidence="3">Meninges</tissue>
    </source>
</reference>
<keyword evidence="2" id="KW-1133">Transmembrane helix</keyword>
<feature type="transmembrane region" description="Helical" evidence="2">
    <location>
        <begin position="7"/>
        <end position="25"/>
    </location>
</feature>
<dbReference type="Proteomes" id="UP001196413">
    <property type="component" value="Unassembled WGS sequence"/>
</dbReference>
<feature type="region of interest" description="Disordered" evidence="1">
    <location>
        <begin position="38"/>
        <end position="67"/>
    </location>
</feature>
<protein>
    <submittedName>
        <fullName evidence="3">Uncharacterized protein</fullName>
    </submittedName>
</protein>
<sequence length="118" mass="12958">MSYQVQFVCIGLIILHCITAGLSNVEDNRIMERTSEKILNSTTAAPNNSTPTKIGTSTKPTSHPFTTTVQPGVLRPPNFTTGSFFIGFCLAITTVAIAYGAVHLWNRHRALSQPYQIY</sequence>
<accession>A0AAD5N569</accession>
<dbReference type="AlphaFoldDB" id="A0AAD5N569"/>
<keyword evidence="2" id="KW-0472">Membrane</keyword>
<name>A0AAD5N569_PARTN</name>
<feature type="transmembrane region" description="Helical" evidence="2">
    <location>
        <begin position="84"/>
        <end position="105"/>
    </location>
</feature>
<evidence type="ECO:0000256" key="1">
    <source>
        <dbReference type="SAM" id="MobiDB-lite"/>
    </source>
</evidence>
<dbReference type="EMBL" id="JAHQIW010003830">
    <property type="protein sequence ID" value="KAJ1360244.1"/>
    <property type="molecule type" value="Genomic_DNA"/>
</dbReference>
<keyword evidence="4" id="KW-1185">Reference proteome</keyword>